<keyword evidence="2" id="KW-1185">Reference proteome</keyword>
<dbReference type="STRING" id="1043005.A0A074ZIW6"/>
<dbReference type="HOGENOM" id="CLU_2573522_0_0_1"/>
<accession>A0A074ZIW6</accession>
<protein>
    <submittedName>
        <fullName evidence="1">Uncharacterized protein</fullName>
    </submittedName>
</protein>
<dbReference type="AlphaFoldDB" id="A0A074ZIW6"/>
<reference evidence="1 2" key="1">
    <citation type="journal article" date="2014" name="BMC Genomics">
        <title>Genome sequencing of four Aureobasidium pullulans varieties: biotechnological potential, stress tolerance, and description of new species.</title>
        <authorList>
            <person name="Gostin Ar C."/>
            <person name="Ohm R.A."/>
            <person name="Kogej T."/>
            <person name="Sonjak S."/>
            <person name="Turk M."/>
            <person name="Zajc J."/>
            <person name="Zalar P."/>
            <person name="Grube M."/>
            <person name="Sun H."/>
            <person name="Han J."/>
            <person name="Sharma A."/>
            <person name="Chiniquy J."/>
            <person name="Ngan C.Y."/>
            <person name="Lipzen A."/>
            <person name="Barry K."/>
            <person name="Grigoriev I.V."/>
            <person name="Gunde-Cimerman N."/>
        </authorList>
    </citation>
    <scope>NUCLEOTIDE SEQUENCE [LARGE SCALE GENOMIC DNA]</scope>
    <source>
        <strain evidence="1 2">EXF-2481</strain>
    </source>
</reference>
<dbReference type="EMBL" id="KL584752">
    <property type="protein sequence ID" value="KEQ98481.1"/>
    <property type="molecule type" value="Genomic_DNA"/>
</dbReference>
<evidence type="ECO:0000313" key="1">
    <source>
        <dbReference type="EMBL" id="KEQ98481.1"/>
    </source>
</evidence>
<evidence type="ECO:0000313" key="2">
    <source>
        <dbReference type="Proteomes" id="UP000030641"/>
    </source>
</evidence>
<organism evidence="1 2">
    <name type="scientific">Aureobasidium subglaciale (strain EXF-2481)</name>
    <name type="common">Aureobasidium pullulans var. subglaciale</name>
    <dbReference type="NCBI Taxonomy" id="1043005"/>
    <lineage>
        <taxon>Eukaryota</taxon>
        <taxon>Fungi</taxon>
        <taxon>Dikarya</taxon>
        <taxon>Ascomycota</taxon>
        <taxon>Pezizomycotina</taxon>
        <taxon>Dothideomycetes</taxon>
        <taxon>Dothideomycetidae</taxon>
        <taxon>Dothideales</taxon>
        <taxon>Saccotheciaceae</taxon>
        <taxon>Aureobasidium</taxon>
    </lineage>
</organism>
<dbReference type="Proteomes" id="UP000030641">
    <property type="component" value="Unassembled WGS sequence"/>
</dbReference>
<sequence length="81" mass="8640">MNGLLIKGVQMSIKHRGSMTSNAIIRKETNSTVGRIRSHSTISEDGDGDVAVNGADVLHGFRSKASTAMLPPVMVSLDRFA</sequence>
<name>A0A074ZIW6_AURSE</name>
<dbReference type="InParanoid" id="A0A074ZIW6"/>
<proteinExistence type="predicted"/>
<gene>
    <name evidence="1" type="ORF">AUEXF2481DRAFT_36994</name>
</gene>
<dbReference type="RefSeq" id="XP_013346873.1">
    <property type="nucleotide sequence ID" value="XM_013491419.1"/>
</dbReference>
<dbReference type="GeneID" id="25365725"/>